<evidence type="ECO:0000313" key="2">
    <source>
        <dbReference type="EMBL" id="MBB4081181.1"/>
    </source>
</evidence>
<dbReference type="Pfam" id="PF07475">
    <property type="entry name" value="Hpr_kinase_C"/>
    <property type="match status" value="1"/>
</dbReference>
<feature type="domain" description="HPr kinase/phosphorylase C-terminal" evidence="1">
    <location>
        <begin position="25"/>
        <end position="83"/>
    </location>
</feature>
<reference evidence="2 3" key="1">
    <citation type="submission" date="2020-08" db="EMBL/GenBank/DDBJ databases">
        <title>Genomic Encyclopedia of Type Strains, Phase IV (KMG-IV): sequencing the most valuable type-strain genomes for metagenomic binning, comparative biology and taxonomic classification.</title>
        <authorList>
            <person name="Goeker M."/>
        </authorList>
    </citation>
    <scope>NUCLEOTIDE SEQUENCE [LARGE SCALE GENOMIC DNA]</scope>
    <source>
        <strain evidence="2 3">DSM 23960</strain>
    </source>
</reference>
<gene>
    <name evidence="2" type="ORF">GGR12_000020</name>
</gene>
<dbReference type="GO" id="GO:0006109">
    <property type="term" value="P:regulation of carbohydrate metabolic process"/>
    <property type="evidence" value="ECO:0007669"/>
    <property type="project" value="InterPro"/>
</dbReference>
<dbReference type="SUPFAM" id="SSF53795">
    <property type="entry name" value="PEP carboxykinase-like"/>
    <property type="match status" value="1"/>
</dbReference>
<dbReference type="Gene3D" id="3.40.50.300">
    <property type="entry name" value="P-loop containing nucleotide triphosphate hydrolases"/>
    <property type="match status" value="1"/>
</dbReference>
<accession>A0A7W6JBL0</accession>
<keyword evidence="2" id="KW-0808">Transferase</keyword>
<dbReference type="RefSeq" id="WP_183201568.1">
    <property type="nucleotide sequence ID" value="NZ_BAAAER010000002.1"/>
</dbReference>
<keyword evidence="3" id="KW-1185">Reference proteome</keyword>
<dbReference type="AlphaFoldDB" id="A0A7W6JBL0"/>
<dbReference type="Proteomes" id="UP000529946">
    <property type="component" value="Unassembled WGS sequence"/>
</dbReference>
<protein>
    <submittedName>
        <fullName evidence="2">Serine kinase of HPr protein (Carbohydrate metabolism regulator)</fullName>
    </submittedName>
</protein>
<dbReference type="InterPro" id="IPR011104">
    <property type="entry name" value="Hpr_kin/Pase_C"/>
</dbReference>
<dbReference type="EMBL" id="JACIDM010000001">
    <property type="protein sequence ID" value="MBB4081181.1"/>
    <property type="molecule type" value="Genomic_DNA"/>
</dbReference>
<comment type="caution">
    <text evidence="2">The sequence shown here is derived from an EMBL/GenBank/DDBJ whole genome shotgun (WGS) entry which is preliminary data.</text>
</comment>
<name>A0A7W6JBL0_9CAUL</name>
<dbReference type="GO" id="GO:0005524">
    <property type="term" value="F:ATP binding"/>
    <property type="evidence" value="ECO:0007669"/>
    <property type="project" value="InterPro"/>
</dbReference>
<dbReference type="CDD" id="cd01918">
    <property type="entry name" value="HprK_C"/>
    <property type="match status" value="1"/>
</dbReference>
<dbReference type="InterPro" id="IPR027417">
    <property type="entry name" value="P-loop_NTPase"/>
</dbReference>
<sequence>MTAPVQPTHATVVAQWRSGRGWRAVLLFGPPGAGKSDLALRLIARGWRLVSDDYAHVFASGGALYARAPETIEGRIEVRGVGVTPSCALGLARAVLAVELSDEPFERMPEPETRVLDGVSVPLLHLNPREASAGEKVAAAIARL</sequence>
<dbReference type="GO" id="GO:0000155">
    <property type="term" value="F:phosphorelay sensor kinase activity"/>
    <property type="evidence" value="ECO:0007669"/>
    <property type="project" value="InterPro"/>
</dbReference>
<organism evidence="2 3">
    <name type="scientific">Brevundimonas lenta</name>
    <dbReference type="NCBI Taxonomy" id="424796"/>
    <lineage>
        <taxon>Bacteria</taxon>
        <taxon>Pseudomonadati</taxon>
        <taxon>Pseudomonadota</taxon>
        <taxon>Alphaproteobacteria</taxon>
        <taxon>Caulobacterales</taxon>
        <taxon>Caulobacteraceae</taxon>
        <taxon>Brevundimonas</taxon>
    </lineage>
</organism>
<evidence type="ECO:0000259" key="1">
    <source>
        <dbReference type="Pfam" id="PF07475"/>
    </source>
</evidence>
<evidence type="ECO:0000313" key="3">
    <source>
        <dbReference type="Proteomes" id="UP000529946"/>
    </source>
</evidence>
<keyword evidence="2" id="KW-0418">Kinase</keyword>
<proteinExistence type="predicted"/>